<name>A0A1I5X022_9PSED</name>
<evidence type="ECO:0000259" key="6">
    <source>
        <dbReference type="PROSITE" id="PS01124"/>
    </source>
</evidence>
<dbReference type="InterPro" id="IPR018060">
    <property type="entry name" value="HTH_AraC"/>
</dbReference>
<accession>A0A1I5X022</accession>
<dbReference type="RefSeq" id="WP_090505659.1">
    <property type="nucleotide sequence ID" value="NZ_FOWX01000047.1"/>
</dbReference>
<gene>
    <name evidence="7" type="ORF">SAMN05216190_1472</name>
</gene>
<dbReference type="InterPro" id="IPR029062">
    <property type="entry name" value="Class_I_gatase-like"/>
</dbReference>
<dbReference type="Gene3D" id="1.10.10.60">
    <property type="entry name" value="Homeodomain-like"/>
    <property type="match status" value="1"/>
</dbReference>
<keyword evidence="2 7" id="KW-0238">DNA-binding</keyword>
<evidence type="ECO:0000256" key="3">
    <source>
        <dbReference type="ARBA" id="ARBA00023159"/>
    </source>
</evidence>
<protein>
    <submittedName>
        <fullName evidence="7">Transcriptional regulator GlxA family, contains an amidase domain and an AraC-type DNA-binding HTH domain</fullName>
    </submittedName>
</protein>
<reference evidence="8" key="1">
    <citation type="submission" date="2016-10" db="EMBL/GenBank/DDBJ databases">
        <authorList>
            <person name="Varghese N."/>
            <person name="Submissions S."/>
        </authorList>
    </citation>
    <scope>NUCLEOTIDE SEQUENCE [LARGE SCALE GENOMIC DNA]</scope>
    <source>
        <strain evidence="8">DSM 17834</strain>
    </source>
</reference>
<dbReference type="PROSITE" id="PS01124">
    <property type="entry name" value="HTH_ARAC_FAMILY_2"/>
    <property type="match status" value="1"/>
</dbReference>
<dbReference type="Proteomes" id="UP000198784">
    <property type="component" value="Unassembled WGS sequence"/>
</dbReference>
<evidence type="ECO:0000256" key="2">
    <source>
        <dbReference type="ARBA" id="ARBA00023125"/>
    </source>
</evidence>
<dbReference type="OrthoDB" id="9803764at2"/>
<evidence type="ECO:0000256" key="5">
    <source>
        <dbReference type="SAM" id="Phobius"/>
    </source>
</evidence>
<feature type="transmembrane region" description="Helical" evidence="5">
    <location>
        <begin position="13"/>
        <end position="35"/>
    </location>
</feature>
<dbReference type="EMBL" id="FOWX01000047">
    <property type="protein sequence ID" value="SFQ25166.1"/>
    <property type="molecule type" value="Genomic_DNA"/>
</dbReference>
<evidence type="ECO:0000313" key="8">
    <source>
        <dbReference type="Proteomes" id="UP000198784"/>
    </source>
</evidence>
<dbReference type="PROSITE" id="PS00041">
    <property type="entry name" value="HTH_ARAC_FAMILY_1"/>
    <property type="match status" value="1"/>
</dbReference>
<dbReference type="PANTHER" id="PTHR43130">
    <property type="entry name" value="ARAC-FAMILY TRANSCRIPTIONAL REGULATOR"/>
    <property type="match status" value="1"/>
</dbReference>
<evidence type="ECO:0000256" key="1">
    <source>
        <dbReference type="ARBA" id="ARBA00023015"/>
    </source>
</evidence>
<dbReference type="SUPFAM" id="SSF52317">
    <property type="entry name" value="Class I glutamine amidotransferase-like"/>
    <property type="match status" value="1"/>
</dbReference>
<keyword evidence="1" id="KW-0805">Transcription regulation</keyword>
<dbReference type="Pfam" id="PF12833">
    <property type="entry name" value="HTH_18"/>
    <property type="match status" value="1"/>
</dbReference>
<feature type="domain" description="HTH araC/xylS-type" evidence="6">
    <location>
        <begin position="225"/>
        <end position="323"/>
    </location>
</feature>
<dbReference type="FunFam" id="1.10.10.60:FF:000090">
    <property type="entry name" value="Transcriptional regulator ArgR, AraC family"/>
    <property type="match status" value="1"/>
</dbReference>
<dbReference type="GO" id="GO:0009893">
    <property type="term" value="P:positive regulation of metabolic process"/>
    <property type="evidence" value="ECO:0007669"/>
    <property type="project" value="UniProtKB-ARBA"/>
</dbReference>
<sequence length="333" mass="36915">MSSYEALQQPAEVALAAIGFLLSDNFSLISLAAVLEPLRRANQFSGRSLYRWQTLTTDGRAVRASNGMLVTPDGAAHTEPALDALILCGAESLQRDCDPAQIRLLQDQARRGVHLGALGSGSWVLASAGLLQGYECCVSWDCQVDMRETFPAVSLSPQRFVLDRDRYTAVGGTAGLELMLQLIGRSHGPALVDAISETLVLEQLRSESPQMSFRQALGSAQPKLQEAIALMEANLEEPIELDKLAHYVELSRRQLERLFCQYLRCSPSRYYLKLRLLQARQLLKQTALPIVEVANNCGFLSPQHFSKCYREHFGVAPSNERPSKSQRCRLAMH</sequence>
<dbReference type="STRING" id="289003.SAMN05216190_1472"/>
<keyword evidence="5" id="KW-0472">Membrane</keyword>
<keyword evidence="8" id="KW-1185">Reference proteome</keyword>
<organism evidence="7 8">
    <name type="scientific">Pseudomonas borbori</name>
    <dbReference type="NCBI Taxonomy" id="289003"/>
    <lineage>
        <taxon>Bacteria</taxon>
        <taxon>Pseudomonadati</taxon>
        <taxon>Pseudomonadota</taxon>
        <taxon>Gammaproteobacteria</taxon>
        <taxon>Pseudomonadales</taxon>
        <taxon>Pseudomonadaceae</taxon>
        <taxon>Pseudomonas</taxon>
    </lineage>
</organism>
<keyword evidence="5" id="KW-0812">Transmembrane</keyword>
<dbReference type="AlphaFoldDB" id="A0A1I5X022"/>
<evidence type="ECO:0000313" key="7">
    <source>
        <dbReference type="EMBL" id="SFQ25166.1"/>
    </source>
</evidence>
<dbReference type="Gene3D" id="3.40.50.880">
    <property type="match status" value="1"/>
</dbReference>
<keyword evidence="5" id="KW-1133">Transmembrane helix</keyword>
<evidence type="ECO:0000256" key="4">
    <source>
        <dbReference type="ARBA" id="ARBA00023163"/>
    </source>
</evidence>
<dbReference type="Pfam" id="PF01965">
    <property type="entry name" value="DJ-1_PfpI"/>
    <property type="match status" value="1"/>
</dbReference>
<dbReference type="PRINTS" id="PR00032">
    <property type="entry name" value="HTHARAC"/>
</dbReference>
<dbReference type="GO" id="GO:0043565">
    <property type="term" value="F:sequence-specific DNA binding"/>
    <property type="evidence" value="ECO:0007669"/>
    <property type="project" value="InterPro"/>
</dbReference>
<dbReference type="SMART" id="SM00342">
    <property type="entry name" value="HTH_ARAC"/>
    <property type="match status" value="1"/>
</dbReference>
<dbReference type="InterPro" id="IPR052158">
    <property type="entry name" value="INH-QAR"/>
</dbReference>
<dbReference type="GO" id="GO:0003700">
    <property type="term" value="F:DNA-binding transcription factor activity"/>
    <property type="evidence" value="ECO:0007669"/>
    <property type="project" value="InterPro"/>
</dbReference>
<dbReference type="InterPro" id="IPR009057">
    <property type="entry name" value="Homeodomain-like_sf"/>
</dbReference>
<dbReference type="PANTHER" id="PTHR43130:SF3">
    <property type="entry name" value="HTH-TYPE TRANSCRIPTIONAL REGULATOR RV1931C"/>
    <property type="match status" value="1"/>
</dbReference>
<dbReference type="CDD" id="cd03136">
    <property type="entry name" value="GATase1_AraC_ArgR_like"/>
    <property type="match status" value="1"/>
</dbReference>
<dbReference type="SUPFAM" id="SSF46689">
    <property type="entry name" value="Homeodomain-like"/>
    <property type="match status" value="2"/>
</dbReference>
<dbReference type="InterPro" id="IPR020449">
    <property type="entry name" value="Tscrpt_reg_AraC-type_HTH"/>
</dbReference>
<keyword evidence="4" id="KW-0804">Transcription</keyword>
<dbReference type="InterPro" id="IPR002818">
    <property type="entry name" value="DJ-1/PfpI"/>
</dbReference>
<dbReference type="InterPro" id="IPR018062">
    <property type="entry name" value="HTH_AraC-typ_CS"/>
</dbReference>
<keyword evidence="3" id="KW-0010">Activator</keyword>
<proteinExistence type="predicted"/>